<proteinExistence type="inferred from homology"/>
<keyword evidence="3" id="KW-0832">Ubl conjugation</keyword>
<accession>A0ABR2JTI4</accession>
<gene>
    <name evidence="6" type="ORF">M9Y10_044387</name>
</gene>
<evidence type="ECO:0000256" key="5">
    <source>
        <dbReference type="ARBA" id="ARBA00093456"/>
    </source>
</evidence>
<dbReference type="PANTHER" id="PTHR32086:SF0">
    <property type="entry name" value="FANCONI ANEMIA GROUP D2 PROTEIN"/>
    <property type="match status" value="1"/>
</dbReference>
<reference evidence="6 7" key="1">
    <citation type="submission" date="2024-04" db="EMBL/GenBank/DDBJ databases">
        <title>Tritrichomonas musculus Genome.</title>
        <authorList>
            <person name="Alves-Ferreira E."/>
            <person name="Grigg M."/>
            <person name="Lorenzi H."/>
            <person name="Galac M."/>
        </authorList>
    </citation>
    <scope>NUCLEOTIDE SEQUENCE [LARGE SCALE GENOMIC DNA]</scope>
    <source>
        <strain evidence="6 7">EAF2021</strain>
    </source>
</reference>
<comment type="subcellular location">
    <subcellularLocation>
        <location evidence="1">Nucleus</location>
    </subcellularLocation>
</comment>
<keyword evidence="4" id="KW-0539">Nucleus</keyword>
<protein>
    <submittedName>
        <fullName evidence="6">Fanconi anemia group D2 protein</fullName>
    </submittedName>
</protein>
<keyword evidence="2" id="KW-1017">Isopeptide bond</keyword>
<evidence type="ECO:0000256" key="2">
    <source>
        <dbReference type="ARBA" id="ARBA00022499"/>
    </source>
</evidence>
<dbReference type="PANTHER" id="PTHR32086">
    <property type="entry name" value="FANCONI ANEMIA GROUP D2 PROTEIN"/>
    <property type="match status" value="1"/>
</dbReference>
<comment type="similarity">
    <text evidence="5">Belongs to the Fanconi anemia protein FANCD2 family.</text>
</comment>
<sequence length="1208" mass="137831">MLFSQNEKIIASEDPNLEWLVNIGVNFDKNDVIFTQLSHKIQENLDKWRKTAEKADIHCAKDSIKPYFSSPSLLYKWLSPPEGSQHSLVQILSRDKKFQNTIFELICNFLTLTAFDLTSNNNIRKLVELIIKSLSFPPKIYDKDHIVNLVFDAISNTHETLQPILIRSLHTIMDPTTDAINRLINIMIEKPRLIQDALTALEGFQLTKEETENVRKHVLNDILSSASSTDLQAVIRFLVSTTDDTNASKTIESFRKSLVIFHHNNKNQLNIRKNGTLSVDDSNTFFVIQLKSALQFNQSFSRAYSTILENKPDEMVTLDYWVLYCMYGIPAQKSIAEKLIMKLCSDDTMTGEAARESIIGHINALEILFDSITDLISWCLGTSKGGSSDNSTKSLSAAESGNSIADKLADIGTSLALTMFEEVQNVTTQQNIVGSLLMQIGIGSDDNKRKAANVLSSLDEKKLRTHLTLISGILPSYDSIPLSVFKVIISVIVKLEFADGPEQGSQLHIFVSKMLTSTKKTAKDVGVVTAAAILNRYAHFNDLDAIQIQFNSMMLVISDDPIALNQFYGELSNNENRGKIFNEFLIENLTKQFASIITERAKTNSQINNEENNGDESPLSDWFSLDESIDSSLDFISGISGTVQKKKTLSIQNYRKAVLSTNLPIVFTHSGLKLLLDCHVALEHELEDVFGKYFKMPFKMFVVESNDLTNVQRVQALLYVHSYILETLNYFGPKKTKECIQRMENRYEIERLLIMYLSDFKVFNHPFFGEMFPKCNTTVKNANKTPDPSAFFVSRYRSYFNAPRLEYIDLLFSLSLPIDDESCPVCIRLLDDYLYLIKPSKSQMTSPLFECKKVNQPPLSIITFISNDLLDSVLNDEVQSEAVEAIVDKIFLIINAQILLPVYRDKKAFVPLMMAICGKKNQQEAFRYFFSKVKDNMKIETTVSLVELLKSLLHCGTSSRAMFDLYGTEMKNLCNLCRILLKSQKLQKNYVKQVLPIFFDHNPKILDEVDDLIKNVINKEIFNNEENEEWKSLTKDTFDIYFNQCFKLLNIKMAEIGKNLKSNKVQFLDEETMNILITRMVNLASQMRFLLMKISTPNVPPSIHQKVIQLGPNWMDSCTDLLVFLKDARNVYAEKVDEFIGFIRTIRRNLQAVVGHARNNQPKLQRFLPRITKSLETWSYSLRTTFEEVYDDLKLDHMHERTIEGVAV</sequence>
<evidence type="ECO:0000313" key="6">
    <source>
        <dbReference type="EMBL" id="KAK8881751.1"/>
    </source>
</evidence>
<evidence type="ECO:0000313" key="7">
    <source>
        <dbReference type="Proteomes" id="UP001470230"/>
    </source>
</evidence>
<dbReference type="InterPro" id="IPR029448">
    <property type="entry name" value="FANCD2"/>
</dbReference>
<name>A0ABR2JTI4_9EUKA</name>
<dbReference type="Proteomes" id="UP001470230">
    <property type="component" value="Unassembled WGS sequence"/>
</dbReference>
<organism evidence="6 7">
    <name type="scientific">Tritrichomonas musculus</name>
    <dbReference type="NCBI Taxonomy" id="1915356"/>
    <lineage>
        <taxon>Eukaryota</taxon>
        <taxon>Metamonada</taxon>
        <taxon>Parabasalia</taxon>
        <taxon>Tritrichomonadida</taxon>
        <taxon>Tritrichomonadidae</taxon>
        <taxon>Tritrichomonas</taxon>
    </lineage>
</organism>
<dbReference type="EMBL" id="JAPFFF010000009">
    <property type="protein sequence ID" value="KAK8881751.1"/>
    <property type="molecule type" value="Genomic_DNA"/>
</dbReference>
<evidence type="ECO:0000256" key="4">
    <source>
        <dbReference type="ARBA" id="ARBA00023242"/>
    </source>
</evidence>
<evidence type="ECO:0000256" key="1">
    <source>
        <dbReference type="ARBA" id="ARBA00004123"/>
    </source>
</evidence>
<keyword evidence="7" id="KW-1185">Reference proteome</keyword>
<evidence type="ECO:0000256" key="3">
    <source>
        <dbReference type="ARBA" id="ARBA00022843"/>
    </source>
</evidence>
<comment type="caution">
    <text evidence="6">The sequence shown here is derived from an EMBL/GenBank/DDBJ whole genome shotgun (WGS) entry which is preliminary data.</text>
</comment>